<accession>A0A916RZ50</accession>
<dbReference type="GO" id="GO:0016740">
    <property type="term" value="F:transferase activity"/>
    <property type="evidence" value="ECO:0007669"/>
    <property type="project" value="UniProtKB-KW"/>
</dbReference>
<dbReference type="Pfam" id="PF02515">
    <property type="entry name" value="CoA_transf_3"/>
    <property type="match status" value="1"/>
</dbReference>
<organism evidence="1 2">
    <name type="scientific">Nitratireductor aestuarii</name>
    <dbReference type="NCBI Taxonomy" id="1735103"/>
    <lineage>
        <taxon>Bacteria</taxon>
        <taxon>Pseudomonadati</taxon>
        <taxon>Pseudomonadota</taxon>
        <taxon>Alphaproteobacteria</taxon>
        <taxon>Hyphomicrobiales</taxon>
        <taxon>Phyllobacteriaceae</taxon>
        <taxon>Nitratireductor</taxon>
    </lineage>
</organism>
<dbReference type="InterPro" id="IPR050509">
    <property type="entry name" value="CoA-transferase_III"/>
</dbReference>
<comment type="caution">
    <text evidence="1">The sequence shown here is derived from an EMBL/GenBank/DDBJ whole genome shotgun (WGS) entry which is preliminary data.</text>
</comment>
<reference evidence="1" key="2">
    <citation type="submission" date="2020-09" db="EMBL/GenBank/DDBJ databases">
        <authorList>
            <person name="Sun Q."/>
            <person name="Zhou Y."/>
        </authorList>
    </citation>
    <scope>NUCLEOTIDE SEQUENCE</scope>
    <source>
        <strain evidence="1">CGMCC 1.15320</strain>
    </source>
</reference>
<dbReference type="SUPFAM" id="SSF89796">
    <property type="entry name" value="CoA-transferase family III (CaiB/BaiF)"/>
    <property type="match status" value="1"/>
</dbReference>
<reference evidence="1" key="1">
    <citation type="journal article" date="2014" name="Int. J. Syst. Evol. Microbiol.">
        <title>Complete genome sequence of Corynebacterium casei LMG S-19264T (=DSM 44701T), isolated from a smear-ripened cheese.</title>
        <authorList>
            <consortium name="US DOE Joint Genome Institute (JGI-PGF)"/>
            <person name="Walter F."/>
            <person name="Albersmeier A."/>
            <person name="Kalinowski J."/>
            <person name="Ruckert C."/>
        </authorList>
    </citation>
    <scope>NUCLEOTIDE SEQUENCE</scope>
    <source>
        <strain evidence="1">CGMCC 1.15320</strain>
    </source>
</reference>
<evidence type="ECO:0000313" key="1">
    <source>
        <dbReference type="EMBL" id="GGA74578.1"/>
    </source>
</evidence>
<dbReference type="AlphaFoldDB" id="A0A916RZ50"/>
<dbReference type="EMBL" id="BMIF01000010">
    <property type="protein sequence ID" value="GGA74578.1"/>
    <property type="molecule type" value="Genomic_DNA"/>
</dbReference>
<proteinExistence type="predicted"/>
<dbReference type="PANTHER" id="PTHR48228:SF5">
    <property type="entry name" value="ALPHA-METHYLACYL-COA RACEMASE"/>
    <property type="match status" value="1"/>
</dbReference>
<keyword evidence="1" id="KW-0808">Transferase</keyword>
<name>A0A916RZ50_9HYPH</name>
<sequence length="385" mass="40316">MSAKRGGPLASIRIVEMEGIGPAPLAAMMLADLGAEVIRIERLAPGDAGIARPRDFDFGLRGRVAIPVDLKQAEGRGLVLDLVAKADGLIEGFRPGVMERLGLGPEPCFARNPKLAYGRLTGWGQDGPLAETAGHDLNYLALTGVLDRLGRAGQAPTPPINLLGDYAGGSFLMAFGMLAAIISARETGKGQVVDAAMVDGVSLLAVPLLGLIGAGIHNGGRGENLLDTGAPHYDVYQCADGKWLSIAPIEGKFRMQLLEGLGLAADTFPDVGSKENWPEARRILAAQIASKPRAHWEMVFAGTDACVTPVLDFDEAQAHEHNRARRAHVEVSGKLQPAPAPRFSGTPAGIPEMKGRGGDEAAQVLAGWGVSGDRVESLKAAGVID</sequence>
<gene>
    <name evidence="1" type="ORF">GCM10011385_30760</name>
</gene>
<dbReference type="InterPro" id="IPR023606">
    <property type="entry name" value="CoA-Trfase_III_dom_1_sf"/>
</dbReference>
<dbReference type="InterPro" id="IPR044855">
    <property type="entry name" value="CoA-Trfase_III_dom3_sf"/>
</dbReference>
<protein>
    <submittedName>
        <fullName evidence="1">CoA transferase</fullName>
    </submittedName>
</protein>
<dbReference type="Gene3D" id="3.30.60.110">
    <property type="match status" value="1"/>
</dbReference>
<dbReference type="Gene3D" id="3.30.1540.10">
    <property type="entry name" value="formyl-coa transferase, domain 3"/>
    <property type="match status" value="1"/>
</dbReference>
<dbReference type="Gene3D" id="3.40.50.10540">
    <property type="entry name" value="Crotonobetainyl-coa:carnitine coa-transferase, domain 1"/>
    <property type="match status" value="1"/>
</dbReference>
<keyword evidence="2" id="KW-1185">Reference proteome</keyword>
<dbReference type="Proteomes" id="UP000636264">
    <property type="component" value="Unassembled WGS sequence"/>
</dbReference>
<dbReference type="RefSeq" id="WP_244630397.1">
    <property type="nucleotide sequence ID" value="NZ_BMIF01000010.1"/>
</dbReference>
<evidence type="ECO:0000313" key="2">
    <source>
        <dbReference type="Proteomes" id="UP000636264"/>
    </source>
</evidence>
<dbReference type="PANTHER" id="PTHR48228">
    <property type="entry name" value="SUCCINYL-COA--D-CITRAMALATE COA-TRANSFERASE"/>
    <property type="match status" value="1"/>
</dbReference>
<dbReference type="InterPro" id="IPR003673">
    <property type="entry name" value="CoA-Trfase_fam_III"/>
</dbReference>